<dbReference type="SUPFAM" id="SSF49879">
    <property type="entry name" value="SMAD/FHA domain"/>
    <property type="match status" value="1"/>
</dbReference>
<name>A0A0S4JDA4_BODSA</name>
<feature type="compositionally biased region" description="Low complexity" evidence="1">
    <location>
        <begin position="647"/>
        <end position="663"/>
    </location>
</feature>
<dbReference type="GO" id="GO:0007095">
    <property type="term" value="P:mitotic G2 DNA damage checkpoint signaling"/>
    <property type="evidence" value="ECO:0007669"/>
    <property type="project" value="InterPro"/>
</dbReference>
<dbReference type="OrthoDB" id="552194at2759"/>
<dbReference type="GO" id="GO:0000724">
    <property type="term" value="P:double-strand break repair via homologous recombination"/>
    <property type="evidence" value="ECO:0007669"/>
    <property type="project" value="TreeGrafter"/>
</dbReference>
<feature type="region of interest" description="Disordered" evidence="1">
    <location>
        <begin position="67"/>
        <end position="87"/>
    </location>
</feature>
<dbReference type="CDD" id="cd22667">
    <property type="entry name" value="FHA_NBN"/>
    <property type="match status" value="1"/>
</dbReference>
<dbReference type="InterPro" id="IPR008984">
    <property type="entry name" value="SMAD_FHA_dom_sf"/>
</dbReference>
<dbReference type="EMBL" id="CYKH01001615">
    <property type="protein sequence ID" value="CUG88074.1"/>
    <property type="molecule type" value="Genomic_DNA"/>
</dbReference>
<sequence length="717" mass="78071">MWVLYFQGKSSYWLTGSRTYTIGRRDNDIVIVDDASISRVHVTIEIGASVVERLDCSTPRLPVAMMSSSSQCSAPSQQQRQHSSQRIPQQPVLLTRPFLRLTDTSKYGSSVLLSSTSTTTKQQGNGPTALKASETFVVPSDIMSFELNLGTHGMSFHVVYEPFRICASNIQEMAMPSLEATIARLGFHLVSDPMHCDLLMTDALEPTQDLVVALCGAKPIVLPAYMDAVLARKGCKVPLPDPADKRFLPPLDPFWCQLGGLDHNIKKSSVSTYTNITDEAEEALHQLFLPKKERRYLFVDMAFVCIQQSLYDEVAQYLAAARGRAVFDDALWDALGTSRHPSEAKSKLQAFCLRHQHHILLYTTADRLPAPLEALQQLFSTKGCFGVTLVEYSALLRCILLIQRMVIPTVTPPPVQEEVVRGAPRIADDAHHENVNQNGIGMRSDTAMTRATTVATMATSPEQREDDVSGRRTGKLLFDDEGLDDGVANGNAVTAIPWNAPNEGGWRNGLGGASFVPPAEAADVALNGRTEGQKAEERVPIQHKLRLPSYPCFVSYTKTSAKAAHPQIGASGKLFQKQPLTVSSRYAEFEAVRPTTAAAEALTSRIARVDAINMFDDEVTDLVGRENRFNAFDTAEQHTTHRRRTTAAAAKKAPSAASKKSSKTLVGSSSVGVVAPAAPHVVIGDDDDVRQIESQPVARSGRGGGGAIDIFAVDALF</sequence>
<evidence type="ECO:0000313" key="2">
    <source>
        <dbReference type="EMBL" id="CUG88074.1"/>
    </source>
</evidence>
<dbReference type="AlphaFoldDB" id="A0A0S4JDA4"/>
<dbReference type="PANTHER" id="PTHR12162:SF0">
    <property type="entry name" value="NIBRIN"/>
    <property type="match status" value="1"/>
</dbReference>
<dbReference type="PANTHER" id="PTHR12162">
    <property type="entry name" value="NIBRIN-RELATED"/>
    <property type="match status" value="1"/>
</dbReference>
<dbReference type="OMA" id="RTHLTIT"/>
<dbReference type="GO" id="GO:0003684">
    <property type="term" value="F:damaged DNA binding"/>
    <property type="evidence" value="ECO:0007669"/>
    <property type="project" value="TreeGrafter"/>
</dbReference>
<dbReference type="Proteomes" id="UP000051952">
    <property type="component" value="Unassembled WGS sequence"/>
</dbReference>
<proteinExistence type="predicted"/>
<dbReference type="VEuPathDB" id="TriTrypDB:BSAL_13565"/>
<dbReference type="Gene3D" id="3.40.50.10190">
    <property type="entry name" value="BRCT domain"/>
    <property type="match status" value="1"/>
</dbReference>
<dbReference type="Gene3D" id="2.60.200.20">
    <property type="match status" value="1"/>
</dbReference>
<keyword evidence="3" id="KW-1185">Reference proteome</keyword>
<organism evidence="2 3">
    <name type="scientific">Bodo saltans</name>
    <name type="common">Flagellated protozoan</name>
    <dbReference type="NCBI Taxonomy" id="75058"/>
    <lineage>
        <taxon>Eukaryota</taxon>
        <taxon>Discoba</taxon>
        <taxon>Euglenozoa</taxon>
        <taxon>Kinetoplastea</taxon>
        <taxon>Metakinetoplastina</taxon>
        <taxon>Eubodonida</taxon>
        <taxon>Bodonidae</taxon>
        <taxon>Bodo</taxon>
    </lineage>
</organism>
<evidence type="ECO:0000313" key="3">
    <source>
        <dbReference type="Proteomes" id="UP000051952"/>
    </source>
</evidence>
<dbReference type="InterPro" id="IPR036420">
    <property type="entry name" value="BRCT_dom_sf"/>
</dbReference>
<dbReference type="GO" id="GO:0030870">
    <property type="term" value="C:Mre11 complex"/>
    <property type="evidence" value="ECO:0007669"/>
    <property type="project" value="InterPro"/>
</dbReference>
<evidence type="ECO:0000256" key="1">
    <source>
        <dbReference type="SAM" id="MobiDB-lite"/>
    </source>
</evidence>
<protein>
    <recommendedName>
        <fullName evidence="4">FHA domain-containing protein</fullName>
    </recommendedName>
</protein>
<accession>A0A0S4JDA4</accession>
<dbReference type="InterPro" id="IPR040227">
    <property type="entry name" value="Nibrin-rel"/>
</dbReference>
<gene>
    <name evidence="2" type="ORF">BSAL_13565</name>
</gene>
<feature type="region of interest" description="Disordered" evidence="1">
    <location>
        <begin position="636"/>
        <end position="663"/>
    </location>
</feature>
<evidence type="ECO:0008006" key="4">
    <source>
        <dbReference type="Google" id="ProtNLM"/>
    </source>
</evidence>
<reference evidence="3" key="1">
    <citation type="submission" date="2015-09" db="EMBL/GenBank/DDBJ databases">
        <authorList>
            <consortium name="Pathogen Informatics"/>
        </authorList>
    </citation>
    <scope>NUCLEOTIDE SEQUENCE [LARGE SCALE GENOMIC DNA]</scope>
    <source>
        <strain evidence="3">Lake Konstanz</strain>
    </source>
</reference>